<evidence type="ECO:0000256" key="1">
    <source>
        <dbReference type="ARBA" id="ARBA00005912"/>
    </source>
</evidence>
<dbReference type="Gene3D" id="3.30.1360.40">
    <property type="match status" value="1"/>
</dbReference>
<evidence type="ECO:0000256" key="4">
    <source>
        <dbReference type="SAM" id="MobiDB-lite"/>
    </source>
</evidence>
<proteinExistence type="inferred from homology"/>
<dbReference type="Gene3D" id="1.10.132.20">
    <property type="entry name" value="Ribosome-recycling factor"/>
    <property type="match status" value="1"/>
</dbReference>
<comment type="caution">
    <text evidence="6">The sequence shown here is derived from an EMBL/GenBank/DDBJ whole genome shotgun (WGS) entry which is preliminary data.</text>
</comment>
<evidence type="ECO:0000259" key="5">
    <source>
        <dbReference type="Pfam" id="PF01765"/>
    </source>
</evidence>
<organism evidence="6 7">
    <name type="scientific">Madurella fahalii</name>
    <dbReference type="NCBI Taxonomy" id="1157608"/>
    <lineage>
        <taxon>Eukaryota</taxon>
        <taxon>Fungi</taxon>
        <taxon>Dikarya</taxon>
        <taxon>Ascomycota</taxon>
        <taxon>Pezizomycotina</taxon>
        <taxon>Sordariomycetes</taxon>
        <taxon>Sordariomycetidae</taxon>
        <taxon>Sordariales</taxon>
        <taxon>Sordariales incertae sedis</taxon>
        <taxon>Madurella</taxon>
    </lineage>
</organism>
<feature type="compositionally biased region" description="Polar residues" evidence="4">
    <location>
        <begin position="26"/>
        <end position="45"/>
    </location>
</feature>
<feature type="region of interest" description="Disordered" evidence="4">
    <location>
        <begin position="61"/>
        <end position="91"/>
    </location>
</feature>
<reference evidence="6 7" key="1">
    <citation type="submission" date="2024-09" db="EMBL/GenBank/DDBJ databases">
        <title>Itraconazole resistance in Madurella fahalii resulting from another homologue of gene encoding cytochrome P450 14-alpha sterol demethylase (CYP51).</title>
        <authorList>
            <person name="Yoshioka I."/>
            <person name="Fahal A.H."/>
            <person name="Kaneko S."/>
            <person name="Yaguchi T."/>
        </authorList>
    </citation>
    <scope>NUCLEOTIDE SEQUENCE [LARGE SCALE GENOMIC DNA]</scope>
    <source>
        <strain evidence="6 7">IFM 68171</strain>
    </source>
</reference>
<dbReference type="PANTHER" id="PTHR20982">
    <property type="entry name" value="RIBOSOME RECYCLING FACTOR"/>
    <property type="match status" value="1"/>
</dbReference>
<evidence type="ECO:0000313" key="7">
    <source>
        <dbReference type="Proteomes" id="UP001628179"/>
    </source>
</evidence>
<evidence type="ECO:0000256" key="3">
    <source>
        <dbReference type="ARBA" id="ARBA00024909"/>
    </source>
</evidence>
<dbReference type="Proteomes" id="UP001628179">
    <property type="component" value="Unassembled WGS sequence"/>
</dbReference>
<dbReference type="InterPro" id="IPR002661">
    <property type="entry name" value="Ribosome_recyc_fac"/>
</dbReference>
<keyword evidence="2" id="KW-0648">Protein biosynthesis</keyword>
<sequence>MKCLRAATLLRSNAAAHRTLPRASHHSSTPPGYQSAPSCNASSPNHVVRRVPMSRPFSHTAACHRKPEKLKPFDAPPTPIKETAPEGSPYNFADIRGALDDLEKRFNEELKQVRAGGRGFAESIGAIPVQPDRKSKQAFPLRELATVAPLGGRRWSILAFEEASVKPIMSAVQLSREYNQQPQRSQDNPLELIMTVEPVRVDALTRRAKDVCQTWRTKVRDEVRRRAEQHKKLRQQKLISDDDVFTLKGKLQELQDARMKEILIKEKAVVQAIKDRAGQ</sequence>
<dbReference type="GeneID" id="98171793"/>
<gene>
    <name evidence="6" type="primary">RRF1</name>
    <name evidence="6" type="ORF">MFIFM68171_01048</name>
</gene>
<protein>
    <submittedName>
        <fullName evidence="6">Ribosome-recycling factor</fullName>
    </submittedName>
</protein>
<accession>A0ABQ0FZD8</accession>
<feature type="region of interest" description="Disordered" evidence="4">
    <location>
        <begin position="18"/>
        <end position="45"/>
    </location>
</feature>
<dbReference type="PANTHER" id="PTHR20982:SF3">
    <property type="entry name" value="MITOCHONDRIAL RIBOSOME RECYCLING FACTOR PSEUDO 1"/>
    <property type="match status" value="1"/>
</dbReference>
<keyword evidence="7" id="KW-1185">Reference proteome</keyword>
<dbReference type="EMBL" id="BAAFSV010000001">
    <property type="protein sequence ID" value="GAB1310838.1"/>
    <property type="molecule type" value="Genomic_DNA"/>
</dbReference>
<evidence type="ECO:0000313" key="6">
    <source>
        <dbReference type="EMBL" id="GAB1310838.1"/>
    </source>
</evidence>
<dbReference type="RefSeq" id="XP_070912571.1">
    <property type="nucleotide sequence ID" value="XM_071056470.1"/>
</dbReference>
<dbReference type="InterPro" id="IPR036191">
    <property type="entry name" value="RRF_sf"/>
</dbReference>
<dbReference type="SUPFAM" id="SSF55194">
    <property type="entry name" value="Ribosome recycling factor, RRF"/>
    <property type="match status" value="1"/>
</dbReference>
<name>A0ABQ0FZD8_9PEZI</name>
<dbReference type="Pfam" id="PF01765">
    <property type="entry name" value="RRF"/>
    <property type="match status" value="1"/>
</dbReference>
<comment type="similarity">
    <text evidence="1">Belongs to the RRF family.</text>
</comment>
<feature type="domain" description="Ribosome recycling factor" evidence="5">
    <location>
        <begin position="106"/>
        <end position="262"/>
    </location>
</feature>
<dbReference type="InterPro" id="IPR023584">
    <property type="entry name" value="Ribosome_recyc_fac_dom"/>
</dbReference>
<comment type="function">
    <text evidence="3">Necessary for protein synthesis in mitochondria. Functions as a ribosome recycling factor in mitochondria.</text>
</comment>
<evidence type="ECO:0000256" key="2">
    <source>
        <dbReference type="ARBA" id="ARBA00022917"/>
    </source>
</evidence>